<dbReference type="InterPro" id="IPR005325">
    <property type="entry name" value="DUF308_memb"/>
</dbReference>
<dbReference type="Proteomes" id="UP000273982">
    <property type="component" value="Chromosome"/>
</dbReference>
<feature type="transmembrane region" description="Helical" evidence="1">
    <location>
        <begin position="21"/>
        <end position="41"/>
    </location>
</feature>
<keyword evidence="1" id="KW-0812">Transmembrane</keyword>
<evidence type="ECO:0000256" key="1">
    <source>
        <dbReference type="SAM" id="Phobius"/>
    </source>
</evidence>
<feature type="transmembrane region" description="Helical" evidence="1">
    <location>
        <begin position="136"/>
        <end position="155"/>
    </location>
</feature>
<accession>A0A3G8M213</accession>
<feature type="transmembrane region" description="Helical" evidence="1">
    <location>
        <begin position="102"/>
        <end position="124"/>
    </location>
</feature>
<evidence type="ECO:0000313" key="2">
    <source>
        <dbReference type="EMBL" id="AZG75704.1"/>
    </source>
</evidence>
<dbReference type="Pfam" id="PF03729">
    <property type="entry name" value="DUF308"/>
    <property type="match status" value="1"/>
</dbReference>
<proteinExistence type="predicted"/>
<feature type="transmembrane region" description="Helical" evidence="1">
    <location>
        <begin position="47"/>
        <end position="66"/>
    </location>
</feature>
<keyword evidence="1" id="KW-1133">Transmembrane helix</keyword>
<keyword evidence="1" id="KW-0472">Membrane</keyword>
<reference evidence="2 3" key="1">
    <citation type="submission" date="2018-11" db="EMBL/GenBank/DDBJ databases">
        <title>Genome squencing of methanotrophic bacteria isolated from alkaline groundwater in Korea.</title>
        <authorList>
            <person name="Nguyen L.N."/>
        </authorList>
    </citation>
    <scope>NUCLEOTIDE SEQUENCE [LARGE SCALE GENOMIC DNA]</scope>
    <source>
        <strain evidence="2 3">GW6</strain>
    </source>
</reference>
<dbReference type="KEGG" id="mros:EHO51_02525"/>
<sequence length="187" mass="20015">MVNDSLTYDGRTMHLHHLRRKWGWIVALGALMLIGGLFALYDVTTATLVTVFYVGAAMLVAGAMEIVTAVQIRPWTRALLWGAIGVITIVAGFLVFRDPLLAAVSLTAIIGVALIAAGLFKLILAWHIRDVGPWGLVAFSGVISIVLGGMVLAQWPMSGLYILGLFLAINLIFEGVSWITVGLSAKA</sequence>
<dbReference type="PANTHER" id="PTHR34989">
    <property type="entry name" value="PROTEIN HDED"/>
    <property type="match status" value="1"/>
</dbReference>
<dbReference type="EMBL" id="CP034086">
    <property type="protein sequence ID" value="AZG75704.1"/>
    <property type="molecule type" value="Genomic_DNA"/>
</dbReference>
<protein>
    <submittedName>
        <fullName evidence="2">HdeD family acid-resistance protein</fullName>
    </submittedName>
</protein>
<feature type="transmembrane region" description="Helical" evidence="1">
    <location>
        <begin position="78"/>
        <end position="96"/>
    </location>
</feature>
<dbReference type="RefSeq" id="WP_124737568.1">
    <property type="nucleotide sequence ID" value="NZ_CP034086.1"/>
</dbReference>
<dbReference type="InterPro" id="IPR052712">
    <property type="entry name" value="Acid_resist_chaperone_HdeD"/>
</dbReference>
<dbReference type="PANTHER" id="PTHR34989:SF1">
    <property type="entry name" value="PROTEIN HDED"/>
    <property type="match status" value="1"/>
</dbReference>
<name>A0A3G8M213_9HYPH</name>
<evidence type="ECO:0000313" key="3">
    <source>
        <dbReference type="Proteomes" id="UP000273982"/>
    </source>
</evidence>
<feature type="transmembrane region" description="Helical" evidence="1">
    <location>
        <begin position="161"/>
        <end position="183"/>
    </location>
</feature>
<dbReference type="GO" id="GO:0005886">
    <property type="term" value="C:plasma membrane"/>
    <property type="evidence" value="ECO:0007669"/>
    <property type="project" value="TreeGrafter"/>
</dbReference>
<gene>
    <name evidence="2" type="ORF">EHO51_02525</name>
</gene>
<organism evidence="2 3">
    <name type="scientific">Methylocystis rosea</name>
    <dbReference type="NCBI Taxonomy" id="173366"/>
    <lineage>
        <taxon>Bacteria</taxon>
        <taxon>Pseudomonadati</taxon>
        <taxon>Pseudomonadota</taxon>
        <taxon>Alphaproteobacteria</taxon>
        <taxon>Hyphomicrobiales</taxon>
        <taxon>Methylocystaceae</taxon>
        <taxon>Methylocystis</taxon>
    </lineage>
</organism>
<dbReference type="AlphaFoldDB" id="A0A3G8M213"/>